<dbReference type="Gene3D" id="1.10.3680.10">
    <property type="entry name" value="TerB-like"/>
    <property type="match status" value="1"/>
</dbReference>
<keyword evidence="3" id="KW-1185">Reference proteome</keyword>
<name>A0A6N6VLQ4_9HYPH</name>
<evidence type="ECO:0000313" key="3">
    <source>
        <dbReference type="Proteomes" id="UP000468901"/>
    </source>
</evidence>
<dbReference type="InterPro" id="IPR007791">
    <property type="entry name" value="DjlA_N"/>
</dbReference>
<dbReference type="Pfam" id="PF05099">
    <property type="entry name" value="TerB"/>
    <property type="match status" value="1"/>
</dbReference>
<sequence>MLERIIEALKKGVAKNAAPAAGAEVKRLAAAALMIEAARRDNDFADDERAAITRIVGEHFKLSTDDAEALVDLAEQRQKVPFGETIFTRTVRDSFTPEERKDVLRMMWEVANADGQLHRLEGVMIERLAVEIGLNKADSESARAEVTAKS</sequence>
<gene>
    <name evidence="2" type="ORF">F2P47_00470</name>
</gene>
<evidence type="ECO:0000313" key="2">
    <source>
        <dbReference type="EMBL" id="KAB7742643.1"/>
    </source>
</evidence>
<protein>
    <recommendedName>
        <fullName evidence="1">Co-chaperone DjlA N-terminal domain-containing protein</fullName>
    </recommendedName>
</protein>
<dbReference type="Proteomes" id="UP000468901">
    <property type="component" value="Unassembled WGS sequence"/>
</dbReference>
<reference evidence="2 3" key="1">
    <citation type="submission" date="2019-09" db="EMBL/GenBank/DDBJ databases">
        <title>Parvibaculum sedimenti sp. nov., isolated from sediment.</title>
        <authorList>
            <person name="Wang Y."/>
        </authorList>
    </citation>
    <scope>NUCLEOTIDE SEQUENCE [LARGE SCALE GENOMIC DNA]</scope>
    <source>
        <strain evidence="2 3">HXT-9</strain>
    </source>
</reference>
<accession>A0A6N6VLQ4</accession>
<evidence type="ECO:0000259" key="1">
    <source>
        <dbReference type="Pfam" id="PF05099"/>
    </source>
</evidence>
<feature type="domain" description="Co-chaperone DjlA N-terminal" evidence="1">
    <location>
        <begin position="27"/>
        <end position="144"/>
    </location>
</feature>
<dbReference type="AlphaFoldDB" id="A0A6N6VLQ4"/>
<dbReference type="EMBL" id="WESC01000001">
    <property type="protein sequence ID" value="KAB7742643.1"/>
    <property type="molecule type" value="Genomic_DNA"/>
</dbReference>
<dbReference type="SUPFAM" id="SSF158682">
    <property type="entry name" value="TerB-like"/>
    <property type="match status" value="1"/>
</dbReference>
<comment type="caution">
    <text evidence="2">The sequence shown here is derived from an EMBL/GenBank/DDBJ whole genome shotgun (WGS) entry which is preliminary data.</text>
</comment>
<dbReference type="CDD" id="cd07313">
    <property type="entry name" value="terB_like_2"/>
    <property type="match status" value="1"/>
</dbReference>
<dbReference type="InterPro" id="IPR029024">
    <property type="entry name" value="TerB-like"/>
</dbReference>
<organism evidence="2 3">
    <name type="scientific">Parvibaculum sedimenti</name>
    <dbReference type="NCBI Taxonomy" id="2608632"/>
    <lineage>
        <taxon>Bacteria</taxon>
        <taxon>Pseudomonadati</taxon>
        <taxon>Pseudomonadota</taxon>
        <taxon>Alphaproteobacteria</taxon>
        <taxon>Hyphomicrobiales</taxon>
        <taxon>Parvibaculaceae</taxon>
        <taxon>Parvibaculum</taxon>
    </lineage>
</organism>
<proteinExistence type="predicted"/>
<dbReference type="RefSeq" id="WP_152214197.1">
    <property type="nucleotide sequence ID" value="NZ_WESC01000001.1"/>
</dbReference>